<dbReference type="GO" id="GO:0044715">
    <property type="term" value="F:8-oxo-dGDP phosphatase activity"/>
    <property type="evidence" value="ECO:0007669"/>
    <property type="project" value="TreeGrafter"/>
</dbReference>
<dbReference type="InterPro" id="IPR047127">
    <property type="entry name" value="MutT-like"/>
</dbReference>
<dbReference type="InterPro" id="IPR015797">
    <property type="entry name" value="NUDIX_hydrolase-like_dom_sf"/>
</dbReference>
<dbReference type="RefSeq" id="WP_055466991.1">
    <property type="nucleotide sequence ID" value="NZ_JAKNPY010000218.1"/>
</dbReference>
<comment type="caution">
    <text evidence="18">The sequence shown here is derived from an EMBL/GenBank/DDBJ whole genome shotgun (WGS) entry which is preliminary data.</text>
</comment>
<evidence type="ECO:0000313" key="19">
    <source>
        <dbReference type="Proteomes" id="UP000051221"/>
    </source>
</evidence>
<dbReference type="GO" id="GO:0035539">
    <property type="term" value="F:8-oxo-7,8-dihydrodeoxyguanosine triphosphate pyrophosphatase activity"/>
    <property type="evidence" value="ECO:0007669"/>
    <property type="project" value="UniProtKB-EC"/>
</dbReference>
<evidence type="ECO:0000256" key="2">
    <source>
        <dbReference type="ARBA" id="ARBA00005582"/>
    </source>
</evidence>
<dbReference type="EC" id="3.6.1.55" evidence="12"/>
<keyword evidence="8" id="KW-0460">Magnesium</keyword>
<dbReference type="Proteomes" id="UP000051221">
    <property type="component" value="Unassembled WGS sequence"/>
</dbReference>
<evidence type="ECO:0000256" key="12">
    <source>
        <dbReference type="ARBA" id="ARBA00038905"/>
    </source>
</evidence>
<dbReference type="PANTHER" id="PTHR47707:SF1">
    <property type="entry name" value="NUDIX HYDROLASE FAMILY PROTEIN"/>
    <property type="match status" value="1"/>
</dbReference>
<comment type="cofactor">
    <cofactor evidence="1">
        <name>Mg(2+)</name>
        <dbReference type="ChEBI" id="CHEBI:18420"/>
    </cofactor>
</comment>
<keyword evidence="4" id="KW-0235">DNA replication</keyword>
<dbReference type="PANTHER" id="PTHR47707">
    <property type="entry name" value="8-OXO-DGTP DIPHOSPHATASE"/>
    <property type="match status" value="1"/>
</dbReference>
<evidence type="ECO:0000256" key="1">
    <source>
        <dbReference type="ARBA" id="ARBA00001946"/>
    </source>
</evidence>
<evidence type="ECO:0000256" key="13">
    <source>
        <dbReference type="ARBA" id="ARBA00040794"/>
    </source>
</evidence>
<dbReference type="GO" id="GO:0006281">
    <property type="term" value="P:DNA repair"/>
    <property type="evidence" value="ECO:0007669"/>
    <property type="project" value="UniProtKB-KW"/>
</dbReference>
<keyword evidence="9" id="KW-0234">DNA repair</keyword>
<dbReference type="Pfam" id="PF00293">
    <property type="entry name" value="NUDIX"/>
    <property type="match status" value="1"/>
</dbReference>
<evidence type="ECO:0000256" key="3">
    <source>
        <dbReference type="ARBA" id="ARBA00022457"/>
    </source>
</evidence>
<protein>
    <recommendedName>
        <fullName evidence="13">8-oxo-dGTP diphosphatase</fullName>
        <ecNumber evidence="12">3.6.1.55</ecNumber>
    </recommendedName>
    <alternativeName>
        <fullName evidence="16">7,8-dihydro-8-oxoguanine-triphosphatase</fullName>
    </alternativeName>
    <alternativeName>
        <fullName evidence="15">Mutator protein MutT</fullName>
    </alternativeName>
    <alternativeName>
        <fullName evidence="14">dGTP pyrophosphohydrolase</fullName>
    </alternativeName>
</protein>
<dbReference type="EMBL" id="LKHS01000022">
    <property type="protein sequence ID" value="KQH84112.1"/>
    <property type="molecule type" value="Genomic_DNA"/>
</dbReference>
<dbReference type="AlphaFoldDB" id="A0A0Q2UU73"/>
<proteinExistence type="inferred from homology"/>
<evidence type="ECO:0000256" key="15">
    <source>
        <dbReference type="ARBA" id="ARBA00041979"/>
    </source>
</evidence>
<keyword evidence="19" id="KW-1185">Reference proteome</keyword>
<dbReference type="GO" id="GO:0008413">
    <property type="term" value="F:8-oxo-7,8-dihydroguanosine triphosphate pyrophosphatase activity"/>
    <property type="evidence" value="ECO:0007669"/>
    <property type="project" value="TreeGrafter"/>
</dbReference>
<keyword evidence="3" id="KW-0515">Mutator protein</keyword>
<keyword evidence="6" id="KW-0227">DNA damage</keyword>
<evidence type="ECO:0000256" key="10">
    <source>
        <dbReference type="ARBA" id="ARBA00035861"/>
    </source>
</evidence>
<dbReference type="SUPFAM" id="SSF55811">
    <property type="entry name" value="Nudix"/>
    <property type="match status" value="1"/>
</dbReference>
<keyword evidence="5" id="KW-0479">Metal-binding</keyword>
<comment type="similarity">
    <text evidence="2">Belongs to the Nudix hydrolase family.</text>
</comment>
<feature type="domain" description="Nudix hydrolase" evidence="17">
    <location>
        <begin position="2"/>
        <end position="126"/>
    </location>
</feature>
<evidence type="ECO:0000256" key="8">
    <source>
        <dbReference type="ARBA" id="ARBA00022842"/>
    </source>
</evidence>
<evidence type="ECO:0000256" key="9">
    <source>
        <dbReference type="ARBA" id="ARBA00023204"/>
    </source>
</evidence>
<dbReference type="GO" id="GO:0046872">
    <property type="term" value="F:metal ion binding"/>
    <property type="evidence" value="ECO:0007669"/>
    <property type="project" value="UniProtKB-KW"/>
</dbReference>
<dbReference type="InParanoid" id="A0A0Q2UU73"/>
<dbReference type="GO" id="GO:0006260">
    <property type="term" value="P:DNA replication"/>
    <property type="evidence" value="ECO:0007669"/>
    <property type="project" value="UniProtKB-KW"/>
</dbReference>
<reference evidence="18 19" key="1">
    <citation type="submission" date="2015-08" db="EMBL/GenBank/DDBJ databases">
        <title>Antibacterial properties of a collection of Vibrionaceae strains.</title>
        <authorList>
            <person name="Giubergia S."/>
        </authorList>
    </citation>
    <scope>NUCLEOTIDE SEQUENCE [LARGE SCALE GENOMIC DNA]</scope>
    <source>
        <strain evidence="18 19">S0821</strain>
    </source>
</reference>
<comment type="catalytic activity">
    <reaction evidence="10">
        <text>8-oxo-dGTP + H2O = 8-oxo-dGMP + diphosphate + H(+)</text>
        <dbReference type="Rhea" id="RHEA:31575"/>
        <dbReference type="ChEBI" id="CHEBI:15377"/>
        <dbReference type="ChEBI" id="CHEBI:15378"/>
        <dbReference type="ChEBI" id="CHEBI:33019"/>
        <dbReference type="ChEBI" id="CHEBI:63224"/>
        <dbReference type="ChEBI" id="CHEBI:77896"/>
        <dbReference type="EC" id="3.6.1.55"/>
    </reaction>
</comment>
<name>A0A0Q2UU73_VIBFU</name>
<evidence type="ECO:0000256" key="7">
    <source>
        <dbReference type="ARBA" id="ARBA00022801"/>
    </source>
</evidence>
<dbReference type="Gene3D" id="3.90.79.10">
    <property type="entry name" value="Nucleoside Triphosphate Pyrophosphohydrolase"/>
    <property type="match status" value="1"/>
</dbReference>
<keyword evidence="7" id="KW-0378">Hydrolase</keyword>
<evidence type="ECO:0000256" key="14">
    <source>
        <dbReference type="ARBA" id="ARBA00041592"/>
    </source>
</evidence>
<accession>A0A0Q2UU73</accession>
<comment type="catalytic activity">
    <reaction evidence="11">
        <text>8-oxo-GTP + H2O = 8-oxo-GMP + diphosphate + H(+)</text>
        <dbReference type="Rhea" id="RHEA:67616"/>
        <dbReference type="ChEBI" id="CHEBI:15377"/>
        <dbReference type="ChEBI" id="CHEBI:15378"/>
        <dbReference type="ChEBI" id="CHEBI:33019"/>
        <dbReference type="ChEBI" id="CHEBI:143553"/>
        <dbReference type="ChEBI" id="CHEBI:145694"/>
    </reaction>
</comment>
<organism evidence="18 19">
    <name type="scientific">Vibrio furnissii</name>
    <dbReference type="NCBI Taxonomy" id="29494"/>
    <lineage>
        <taxon>Bacteria</taxon>
        <taxon>Pseudomonadati</taxon>
        <taxon>Pseudomonadota</taxon>
        <taxon>Gammaproteobacteria</taxon>
        <taxon>Vibrionales</taxon>
        <taxon>Vibrionaceae</taxon>
        <taxon>Vibrio</taxon>
    </lineage>
</organism>
<gene>
    <name evidence="18" type="ORF">AMR76_19915</name>
</gene>
<evidence type="ECO:0000313" key="18">
    <source>
        <dbReference type="EMBL" id="KQH84112.1"/>
    </source>
</evidence>
<dbReference type="GO" id="GO:0044716">
    <property type="term" value="F:8-oxo-GDP phosphatase activity"/>
    <property type="evidence" value="ECO:0007669"/>
    <property type="project" value="TreeGrafter"/>
</dbReference>
<evidence type="ECO:0000256" key="5">
    <source>
        <dbReference type="ARBA" id="ARBA00022723"/>
    </source>
</evidence>
<evidence type="ECO:0000256" key="16">
    <source>
        <dbReference type="ARBA" id="ARBA00042798"/>
    </source>
</evidence>
<evidence type="ECO:0000256" key="11">
    <source>
        <dbReference type="ARBA" id="ARBA00036904"/>
    </source>
</evidence>
<sequence length="135" mass="15039">MDVFECVSFMLVNDGKILLEKRSASKTHDPNMVAIPGGHIEGGESQTDALLRELDEELAVLPQQSVYLCSLYHPTGELQLLHYYVIPQWCGEIACHEAEAVFWADIDPSVVETDADRLAILEYQRLYASGVLSLS</sequence>
<dbReference type="InterPro" id="IPR000086">
    <property type="entry name" value="NUDIX_hydrolase_dom"/>
</dbReference>
<dbReference type="PROSITE" id="PS51462">
    <property type="entry name" value="NUDIX"/>
    <property type="match status" value="1"/>
</dbReference>
<evidence type="ECO:0000256" key="6">
    <source>
        <dbReference type="ARBA" id="ARBA00022763"/>
    </source>
</evidence>
<evidence type="ECO:0000256" key="4">
    <source>
        <dbReference type="ARBA" id="ARBA00022705"/>
    </source>
</evidence>
<evidence type="ECO:0000259" key="17">
    <source>
        <dbReference type="PROSITE" id="PS51462"/>
    </source>
</evidence>